<reference evidence="9" key="1">
    <citation type="submission" date="2021-11" db="EMBL/GenBank/DDBJ databases">
        <authorList>
            <consortium name="Genoscope - CEA"/>
            <person name="William W."/>
        </authorList>
    </citation>
    <scope>NUCLEOTIDE SEQUENCE</scope>
</reference>
<proteinExistence type="predicted"/>
<gene>
    <name evidence="9" type="ORF">PECAL_5P18770</name>
</gene>
<dbReference type="SMART" id="SM00320">
    <property type="entry name" value="WD40"/>
    <property type="match status" value="5"/>
</dbReference>
<evidence type="ECO:0000256" key="1">
    <source>
        <dbReference type="ARBA" id="ARBA00004604"/>
    </source>
</evidence>
<protein>
    <recommendedName>
        <fullName evidence="11">U3 small nucleolar RNA-associated protein 15 C-terminal domain-containing protein</fullName>
    </recommendedName>
</protein>
<dbReference type="Proteomes" id="UP000789595">
    <property type="component" value="Unassembled WGS sequence"/>
</dbReference>
<evidence type="ECO:0008006" key="11">
    <source>
        <dbReference type="Google" id="ProtNLM"/>
    </source>
</evidence>
<evidence type="ECO:0000256" key="2">
    <source>
        <dbReference type="ARBA" id="ARBA00022552"/>
    </source>
</evidence>
<evidence type="ECO:0000256" key="6">
    <source>
        <dbReference type="SAM" id="MobiDB-lite"/>
    </source>
</evidence>
<keyword evidence="3" id="KW-0853">WD repeat</keyword>
<keyword evidence="2" id="KW-0698">rRNA processing</keyword>
<dbReference type="Gene3D" id="2.130.10.10">
    <property type="entry name" value="YVTN repeat-like/Quinoprotein amine dehydrogenase"/>
    <property type="match status" value="2"/>
</dbReference>
<evidence type="ECO:0000259" key="8">
    <source>
        <dbReference type="Pfam" id="PF12894"/>
    </source>
</evidence>
<name>A0A8J2X279_9STRA</name>
<evidence type="ECO:0000256" key="3">
    <source>
        <dbReference type="ARBA" id="ARBA00022574"/>
    </source>
</evidence>
<dbReference type="Pfam" id="PF09384">
    <property type="entry name" value="UTP15_C"/>
    <property type="match status" value="1"/>
</dbReference>
<keyword evidence="10" id="KW-1185">Reference proteome</keyword>
<dbReference type="GO" id="GO:0045943">
    <property type="term" value="P:positive regulation of transcription by RNA polymerase I"/>
    <property type="evidence" value="ECO:0007669"/>
    <property type="project" value="TreeGrafter"/>
</dbReference>
<dbReference type="Pfam" id="PF00400">
    <property type="entry name" value="WD40"/>
    <property type="match status" value="2"/>
</dbReference>
<evidence type="ECO:0000256" key="5">
    <source>
        <dbReference type="ARBA" id="ARBA00023242"/>
    </source>
</evidence>
<keyword evidence="4" id="KW-0677">Repeat</keyword>
<evidence type="ECO:0000256" key="4">
    <source>
        <dbReference type="ARBA" id="ARBA00022737"/>
    </source>
</evidence>
<dbReference type="GO" id="GO:0006364">
    <property type="term" value="P:rRNA processing"/>
    <property type="evidence" value="ECO:0007669"/>
    <property type="project" value="UniProtKB-KW"/>
</dbReference>
<feature type="domain" description="Anaphase-promoting complex subunit 4-like WD40" evidence="8">
    <location>
        <begin position="97"/>
        <end position="139"/>
    </location>
</feature>
<accession>A0A8J2X279</accession>
<dbReference type="InterPro" id="IPR019775">
    <property type="entry name" value="WD40_repeat_CS"/>
</dbReference>
<evidence type="ECO:0000259" key="7">
    <source>
        <dbReference type="Pfam" id="PF09384"/>
    </source>
</evidence>
<dbReference type="AlphaFoldDB" id="A0A8J2X279"/>
<comment type="subcellular location">
    <subcellularLocation>
        <location evidence="1">Nucleus</location>
        <location evidence="1">Nucleolus</location>
    </subcellularLocation>
</comment>
<dbReference type="SUPFAM" id="SSF50978">
    <property type="entry name" value="WD40 repeat-like"/>
    <property type="match status" value="1"/>
</dbReference>
<dbReference type="EMBL" id="CAKKNE010000005">
    <property type="protein sequence ID" value="CAH0377315.1"/>
    <property type="molecule type" value="Genomic_DNA"/>
</dbReference>
<evidence type="ECO:0000313" key="10">
    <source>
        <dbReference type="Proteomes" id="UP000789595"/>
    </source>
</evidence>
<dbReference type="InterPro" id="IPR001680">
    <property type="entry name" value="WD40_rpt"/>
</dbReference>
<dbReference type="PROSITE" id="PS00678">
    <property type="entry name" value="WD_REPEATS_1"/>
    <property type="match status" value="1"/>
</dbReference>
<organism evidence="9 10">
    <name type="scientific">Pelagomonas calceolata</name>
    <dbReference type="NCBI Taxonomy" id="35677"/>
    <lineage>
        <taxon>Eukaryota</taxon>
        <taxon>Sar</taxon>
        <taxon>Stramenopiles</taxon>
        <taxon>Ochrophyta</taxon>
        <taxon>Pelagophyceae</taxon>
        <taxon>Pelagomonadales</taxon>
        <taxon>Pelagomonadaceae</taxon>
        <taxon>Pelagomonas</taxon>
    </lineage>
</organism>
<dbReference type="Pfam" id="PF12894">
    <property type="entry name" value="ANAPC4_WD40"/>
    <property type="match status" value="1"/>
</dbReference>
<dbReference type="GO" id="GO:0005730">
    <property type="term" value="C:nucleolus"/>
    <property type="evidence" value="ECO:0007669"/>
    <property type="project" value="UniProtKB-SubCell"/>
</dbReference>
<feature type="domain" description="U3 small nucleolar RNA-associated protein 15 C-terminal" evidence="7">
    <location>
        <begin position="374"/>
        <end position="509"/>
    </location>
</feature>
<comment type="caution">
    <text evidence="9">The sequence shown here is derived from an EMBL/GenBank/DDBJ whole genome shotgun (WGS) entry which is preliminary data.</text>
</comment>
<evidence type="ECO:0000313" key="9">
    <source>
        <dbReference type="EMBL" id="CAH0377315.1"/>
    </source>
</evidence>
<dbReference type="InterPro" id="IPR018983">
    <property type="entry name" value="U3_snoRNA-assocProt_15_C"/>
</dbReference>
<sequence>MSAFKRTRLTPAPPSTTLQQAEASEARYWSRVKAAFSVDFASPVVACAFGPGLVRGADGAPTHRLAVCAGLDVKVLSIRAGRAVESAKSRSVGKLKDVAQSVSWRRDGRLLCVGDGKGSVHVVDAQTGATLRRLTKGHELLCRDACFLRSNDVVSCSDDKSIVAWDSVTGQPVKRIKDAHEDVVKSICEVDGLVASCGYDGLAKLWDLRTGGSAVRQFNHRGQCEVIKQCGSSLFATAGGNDICVWDTSNDRAPVHRFRDAHARSVGALCVDADEDRLVTAGLDGLVKVHSLRDHTTVARAAARYAHECLCVAVAPENRVLVVGTARGLLDVRAREEKKHKDRKKTLQPPGGTFRHFNRGQGFAPGSSIKNLVVVGSNKTEHKRLAPHDEALRKFRYGDALDEALRTRDPIIVVSVLDELERRGGRRNALQRRDEKRLEPVLAFVAAHVAHPRYAESLTGVAAQLADLYGDALGAHPALDELFAKISQNIASEASSQKALLGLSGAVGVLLAENDARSLRLERAREEVAPVDDEG</sequence>
<feature type="region of interest" description="Disordered" evidence="6">
    <location>
        <begin position="336"/>
        <end position="360"/>
    </location>
</feature>
<dbReference type="InterPro" id="IPR024977">
    <property type="entry name" value="Apc4-like_WD40_dom"/>
</dbReference>
<keyword evidence="5" id="KW-0539">Nucleus</keyword>
<dbReference type="OrthoDB" id="431715at2759"/>
<dbReference type="InterPro" id="IPR036322">
    <property type="entry name" value="WD40_repeat_dom_sf"/>
</dbReference>
<dbReference type="PANTHER" id="PTHR19924">
    <property type="entry name" value="UTP15 U3 SMALL NUCLEOLAR RNA-ASSOCIATED PROTEIN 15 FAMILY MEMBER"/>
    <property type="match status" value="1"/>
</dbReference>
<dbReference type="PANTHER" id="PTHR19924:SF26">
    <property type="entry name" value="U3 SMALL NUCLEOLAR RNA-ASSOCIATED PROTEIN 15 HOMOLOG"/>
    <property type="match status" value="1"/>
</dbReference>
<dbReference type="InterPro" id="IPR015943">
    <property type="entry name" value="WD40/YVTN_repeat-like_dom_sf"/>
</dbReference>